<sequence length="87" mass="9511">MDCLSGSLCALISDCRVLCYFITLIVNRGMDVSSGICFKRCGTGVDLCPWCVESVSICGLLCSKCVDPHKKEVLIMNQTCDVEKKLV</sequence>
<reference evidence="1 2" key="1">
    <citation type="submission" date="2019-03" db="EMBL/GenBank/DDBJ databases">
        <title>Deep-cultivation of Planctomycetes and their phenomic and genomic characterization uncovers novel biology.</title>
        <authorList>
            <person name="Wiegand S."/>
            <person name="Jogler M."/>
            <person name="Boedeker C."/>
            <person name="Pinto D."/>
            <person name="Vollmers J."/>
            <person name="Rivas-Marin E."/>
            <person name="Kohn T."/>
            <person name="Peeters S.H."/>
            <person name="Heuer A."/>
            <person name="Rast P."/>
            <person name="Oberbeckmann S."/>
            <person name="Bunk B."/>
            <person name="Jeske O."/>
            <person name="Meyerdierks A."/>
            <person name="Storesund J.E."/>
            <person name="Kallscheuer N."/>
            <person name="Luecker S."/>
            <person name="Lage O.M."/>
            <person name="Pohl T."/>
            <person name="Merkel B.J."/>
            <person name="Hornburger P."/>
            <person name="Mueller R.-W."/>
            <person name="Bruemmer F."/>
            <person name="Labrenz M."/>
            <person name="Spormann A.M."/>
            <person name="Op den Camp H."/>
            <person name="Overmann J."/>
            <person name="Amann R."/>
            <person name="Jetten M.S.M."/>
            <person name="Mascher T."/>
            <person name="Medema M.H."/>
            <person name="Devos D.P."/>
            <person name="Kaster A.-K."/>
            <person name="Ovreas L."/>
            <person name="Rohde M."/>
            <person name="Galperin M.Y."/>
            <person name="Jogler C."/>
        </authorList>
    </citation>
    <scope>NUCLEOTIDE SEQUENCE [LARGE SCALE GENOMIC DNA]</scope>
    <source>
        <strain evidence="1 2">Enr17</strain>
    </source>
</reference>
<organism evidence="1 2">
    <name type="scientific">Gimesia fumaroli</name>
    <dbReference type="NCBI Taxonomy" id="2527976"/>
    <lineage>
        <taxon>Bacteria</taxon>
        <taxon>Pseudomonadati</taxon>
        <taxon>Planctomycetota</taxon>
        <taxon>Planctomycetia</taxon>
        <taxon>Planctomycetales</taxon>
        <taxon>Planctomycetaceae</taxon>
        <taxon>Gimesia</taxon>
    </lineage>
</organism>
<proteinExistence type="predicted"/>
<name>A0A518I4G4_9PLAN</name>
<dbReference type="Proteomes" id="UP000318313">
    <property type="component" value="Chromosome"/>
</dbReference>
<dbReference type="KEGG" id="gfm:Enr17x_00080"/>
<gene>
    <name evidence="1" type="ORF">Enr17x_00080</name>
</gene>
<dbReference type="AlphaFoldDB" id="A0A518I4G4"/>
<evidence type="ECO:0000313" key="1">
    <source>
        <dbReference type="EMBL" id="QDV47999.1"/>
    </source>
</evidence>
<dbReference type="EMBL" id="CP037452">
    <property type="protein sequence ID" value="QDV47999.1"/>
    <property type="molecule type" value="Genomic_DNA"/>
</dbReference>
<evidence type="ECO:0000313" key="2">
    <source>
        <dbReference type="Proteomes" id="UP000318313"/>
    </source>
</evidence>
<protein>
    <submittedName>
        <fullName evidence="1">Uncharacterized protein</fullName>
    </submittedName>
</protein>
<keyword evidence="2" id="KW-1185">Reference proteome</keyword>
<accession>A0A518I4G4</accession>